<keyword evidence="2" id="KW-0812">Transmembrane</keyword>
<gene>
    <name evidence="3" type="ORF">PHACADRAFT_31822</name>
</gene>
<organism evidence="3 4">
    <name type="scientific">Phanerochaete carnosa (strain HHB-10118-sp)</name>
    <name type="common">White-rot fungus</name>
    <name type="synonym">Peniophora carnosa</name>
    <dbReference type="NCBI Taxonomy" id="650164"/>
    <lineage>
        <taxon>Eukaryota</taxon>
        <taxon>Fungi</taxon>
        <taxon>Dikarya</taxon>
        <taxon>Basidiomycota</taxon>
        <taxon>Agaricomycotina</taxon>
        <taxon>Agaricomycetes</taxon>
        <taxon>Polyporales</taxon>
        <taxon>Phanerochaetaceae</taxon>
        <taxon>Phanerochaete</taxon>
    </lineage>
</organism>
<accession>K5VYY1</accession>
<evidence type="ECO:0000256" key="1">
    <source>
        <dbReference type="SAM" id="MobiDB-lite"/>
    </source>
</evidence>
<feature type="transmembrane region" description="Helical" evidence="2">
    <location>
        <begin position="30"/>
        <end position="51"/>
    </location>
</feature>
<feature type="region of interest" description="Disordered" evidence="1">
    <location>
        <begin position="227"/>
        <end position="253"/>
    </location>
</feature>
<proteinExistence type="predicted"/>
<dbReference type="HOGENOM" id="CLU_1019789_0_0_1"/>
<evidence type="ECO:0000313" key="4">
    <source>
        <dbReference type="Proteomes" id="UP000008370"/>
    </source>
</evidence>
<reference evidence="3 4" key="1">
    <citation type="journal article" date="2012" name="BMC Genomics">
        <title>Comparative genomics of the white-rot fungi, Phanerochaete carnosa and P. chrysosporium, to elucidate the genetic basis of the distinct wood types they colonize.</title>
        <authorList>
            <person name="Suzuki H."/>
            <person name="MacDonald J."/>
            <person name="Syed K."/>
            <person name="Salamov A."/>
            <person name="Hori C."/>
            <person name="Aerts A."/>
            <person name="Henrissat B."/>
            <person name="Wiebenga A."/>
            <person name="vanKuyk P.A."/>
            <person name="Barry K."/>
            <person name="Lindquist E."/>
            <person name="LaButti K."/>
            <person name="Lapidus A."/>
            <person name="Lucas S."/>
            <person name="Coutinho P."/>
            <person name="Gong Y."/>
            <person name="Samejima M."/>
            <person name="Mahadevan R."/>
            <person name="Abou-Zaid M."/>
            <person name="de Vries R.P."/>
            <person name="Igarashi K."/>
            <person name="Yadav J.S."/>
            <person name="Grigoriev I.V."/>
            <person name="Master E.R."/>
        </authorList>
    </citation>
    <scope>NUCLEOTIDE SEQUENCE [LARGE SCALE GENOMIC DNA]</scope>
    <source>
        <strain evidence="3 4">HHB-10118-sp</strain>
    </source>
</reference>
<sequence>MILIPALIGYAQTAIFAGLRVFAITNRNRTLSLIVLILILAPVTTNSYVIAVRGVALPFIGSRLVICTPETLITGKLDLTVIGETIAILLTWKQAYHRQQDFVNIRGAASLTQTLIRDGTAYFMYLFTCLISPTATNKLCRAMILVSIAEILVITHGQSTAFAGPFLDALPPILVCRFIMNLRRSSVHSGFTEYSGTELDSPGTVQTASVVFRRFNQGLDEFGRSLDVGESQTRSGSTGSGWSRGGTMQSESTMEDYSYEGGIDLTVYVSPVGSSPRGANCALG</sequence>
<keyword evidence="2" id="KW-1133">Transmembrane helix</keyword>
<dbReference type="RefSeq" id="XP_007399278.1">
    <property type="nucleotide sequence ID" value="XM_007399216.1"/>
</dbReference>
<evidence type="ECO:0000256" key="2">
    <source>
        <dbReference type="SAM" id="Phobius"/>
    </source>
</evidence>
<dbReference type="InParanoid" id="K5VYY1"/>
<dbReference type="AlphaFoldDB" id="K5VYY1"/>
<feature type="transmembrane region" description="Helical" evidence="2">
    <location>
        <begin position="6"/>
        <end position="23"/>
    </location>
</feature>
<dbReference type="EMBL" id="JH930476">
    <property type="protein sequence ID" value="EKM52045.1"/>
    <property type="molecule type" value="Genomic_DNA"/>
</dbReference>
<dbReference type="KEGG" id="pco:PHACADRAFT_31822"/>
<name>K5VYY1_PHACS</name>
<keyword evidence="4" id="KW-1185">Reference proteome</keyword>
<protein>
    <submittedName>
        <fullName evidence="3">Uncharacterized protein</fullName>
    </submittedName>
</protein>
<dbReference type="OrthoDB" id="2756573at2759"/>
<keyword evidence="2" id="KW-0472">Membrane</keyword>
<dbReference type="GeneID" id="18919702"/>
<evidence type="ECO:0000313" key="3">
    <source>
        <dbReference type="EMBL" id="EKM52045.1"/>
    </source>
</evidence>
<dbReference type="Proteomes" id="UP000008370">
    <property type="component" value="Unassembled WGS sequence"/>
</dbReference>